<gene>
    <name evidence="2" type="ORF">CEUR00632_LOCUS13605</name>
</gene>
<organism evidence="2">
    <name type="scientific">Chlamydomonas euryale</name>
    <dbReference type="NCBI Taxonomy" id="1486919"/>
    <lineage>
        <taxon>Eukaryota</taxon>
        <taxon>Viridiplantae</taxon>
        <taxon>Chlorophyta</taxon>
        <taxon>core chlorophytes</taxon>
        <taxon>Chlorophyceae</taxon>
        <taxon>CS clade</taxon>
        <taxon>Chlamydomonadales</taxon>
        <taxon>Chlamydomonadaceae</taxon>
        <taxon>Chlamydomonas</taxon>
    </lineage>
</organism>
<evidence type="ECO:0000256" key="1">
    <source>
        <dbReference type="SAM" id="MobiDB-lite"/>
    </source>
</evidence>
<dbReference type="EMBL" id="HBEC01029439">
    <property type="protein sequence ID" value="CAD8296607.1"/>
    <property type="molecule type" value="Transcribed_RNA"/>
</dbReference>
<feature type="region of interest" description="Disordered" evidence="1">
    <location>
        <begin position="91"/>
        <end position="122"/>
    </location>
</feature>
<accession>A0A7R9VKE5</accession>
<evidence type="ECO:0000313" key="2">
    <source>
        <dbReference type="EMBL" id="CAD8296607.1"/>
    </source>
</evidence>
<reference evidence="2" key="1">
    <citation type="submission" date="2021-01" db="EMBL/GenBank/DDBJ databases">
        <authorList>
            <person name="Corre E."/>
            <person name="Pelletier E."/>
            <person name="Niang G."/>
            <person name="Scheremetjew M."/>
            <person name="Finn R."/>
            <person name="Kale V."/>
            <person name="Holt S."/>
            <person name="Cochrane G."/>
            <person name="Meng A."/>
            <person name="Brown T."/>
            <person name="Cohen L."/>
        </authorList>
    </citation>
    <scope>NUCLEOTIDE SEQUENCE</scope>
    <source>
        <strain evidence="2">CCMP219</strain>
    </source>
</reference>
<proteinExistence type="predicted"/>
<dbReference type="AlphaFoldDB" id="A0A7R9VKE5"/>
<protein>
    <submittedName>
        <fullName evidence="2">Uncharacterized protein</fullName>
    </submittedName>
</protein>
<sequence length="122" mass="12858">MLPALAPAAEPASMPLNGTSSMTNPPLQQGPLVRTALPPQAWVAFVSAPALVHLPSLLAAQPEHRDAIARLAIPDPAPQSRFLPDRCHDERAAPRQCEPVDAATHRQATDAAQVAGATRLAR</sequence>
<name>A0A7R9VKE5_9CHLO</name>
<feature type="region of interest" description="Disordered" evidence="1">
    <location>
        <begin position="1"/>
        <end position="32"/>
    </location>
</feature>
<feature type="compositionally biased region" description="Low complexity" evidence="1">
    <location>
        <begin position="1"/>
        <end position="16"/>
    </location>
</feature>
<feature type="compositionally biased region" description="Polar residues" evidence="1">
    <location>
        <begin position="17"/>
        <end position="27"/>
    </location>
</feature>